<feature type="region of interest" description="Disordered" evidence="1">
    <location>
        <begin position="245"/>
        <end position="290"/>
    </location>
</feature>
<proteinExistence type="predicted"/>
<evidence type="ECO:0000313" key="3">
    <source>
        <dbReference type="EMBL" id="MEO2216044.1"/>
    </source>
</evidence>
<keyword evidence="4" id="KW-1185">Reference proteome</keyword>
<comment type="caution">
    <text evidence="3">The sequence shown here is derived from an EMBL/GenBank/DDBJ whole genome shotgun (WGS) entry which is preliminary data.</text>
</comment>
<name>A0ABV0F7I4_9NEIS</name>
<evidence type="ECO:0000256" key="1">
    <source>
        <dbReference type="SAM" id="MobiDB-lite"/>
    </source>
</evidence>
<dbReference type="Proteomes" id="UP001455709">
    <property type="component" value="Unassembled WGS sequence"/>
</dbReference>
<evidence type="ECO:0000313" key="4">
    <source>
        <dbReference type="Proteomes" id="UP001455709"/>
    </source>
</evidence>
<dbReference type="RefSeq" id="WP_347369694.1">
    <property type="nucleotide sequence ID" value="NZ_JBDOJC010000001.1"/>
</dbReference>
<dbReference type="EMBL" id="JBDOJC010000001">
    <property type="protein sequence ID" value="MEO2216044.1"/>
    <property type="molecule type" value="Genomic_DNA"/>
</dbReference>
<sequence length="290" mass="30840">MKYRYQATLILASILLAACGGGGGGGGGGATGSGSSSVPSPSIKQTYSGYVIDGYVANATVCLDLNQDGKCGTDEPQTKTDASGHYEFSVVGASKDMPLLAVVPLGAVDKDHGAVKEAYTLSAAPGGTIITPLSTLTHANMRVLQLDRQAAENKLAEELQVPVSVVRDDFIKQSHAKAANQARMVVAMLSMFQSRGMAGKDLHEQLLKNLQRSEIKKLLLQADANRLQLDDSDYQKVYGLVKQAIEGTENPHPPVDPKPPIDSKPPVDPKPPIDSKPPVEASRRSIRSRR</sequence>
<evidence type="ECO:0000256" key="2">
    <source>
        <dbReference type="SAM" id="SignalP"/>
    </source>
</evidence>
<protein>
    <submittedName>
        <fullName evidence="3">Uncharacterized protein</fullName>
    </submittedName>
</protein>
<reference evidence="3 4" key="1">
    <citation type="submission" date="2024-05" db="EMBL/GenBank/DDBJ databases">
        <authorList>
            <person name="De Oliveira J.P."/>
            <person name="Noriler S.A."/>
            <person name="De Oliveira A.G."/>
            <person name="Sipoli D.S."/>
        </authorList>
    </citation>
    <scope>NUCLEOTIDE SEQUENCE [LARGE SCALE GENOMIC DNA]</scope>
    <source>
        <strain evidence="3 4">LABIM189</strain>
    </source>
</reference>
<accession>A0ABV0F7I4</accession>
<organism evidence="3 4">
    <name type="scientific">Chromobacterium vaccinii</name>
    <dbReference type="NCBI Taxonomy" id="1108595"/>
    <lineage>
        <taxon>Bacteria</taxon>
        <taxon>Pseudomonadati</taxon>
        <taxon>Pseudomonadota</taxon>
        <taxon>Betaproteobacteria</taxon>
        <taxon>Neisseriales</taxon>
        <taxon>Chromobacteriaceae</taxon>
        <taxon>Chromobacterium</taxon>
    </lineage>
</organism>
<feature type="compositionally biased region" description="Basic and acidic residues" evidence="1">
    <location>
        <begin position="259"/>
        <end position="273"/>
    </location>
</feature>
<feature type="signal peptide" evidence="2">
    <location>
        <begin position="1"/>
        <end position="17"/>
    </location>
</feature>
<dbReference type="PROSITE" id="PS51257">
    <property type="entry name" value="PROKAR_LIPOPROTEIN"/>
    <property type="match status" value="1"/>
</dbReference>
<feature type="chain" id="PRO_5045885355" evidence="2">
    <location>
        <begin position="18"/>
        <end position="290"/>
    </location>
</feature>
<gene>
    <name evidence="3" type="ORF">ABGV49_03050</name>
</gene>
<keyword evidence="2" id="KW-0732">Signal</keyword>